<comment type="pathway">
    <text evidence="1 17">Phospholipid metabolism; phosphatidylcholine biosynthesis.</text>
</comment>
<dbReference type="GO" id="GO:0031966">
    <property type="term" value="C:mitochondrial membrane"/>
    <property type="evidence" value="ECO:0007669"/>
    <property type="project" value="UniProtKB-SubCell"/>
</dbReference>
<feature type="binding site" evidence="17">
    <location>
        <begin position="122"/>
        <end position="124"/>
    </location>
    <ligand>
        <name>S-adenosyl-L-methionine</name>
        <dbReference type="ChEBI" id="CHEBI:59789"/>
    </ligand>
</feature>
<feature type="intramembrane region" description="Helical" evidence="17">
    <location>
        <begin position="36"/>
        <end position="56"/>
    </location>
</feature>
<evidence type="ECO:0000256" key="2">
    <source>
        <dbReference type="ARBA" id="ARBA00005189"/>
    </source>
</evidence>
<evidence type="ECO:0000256" key="15">
    <source>
        <dbReference type="ARBA" id="ARBA00051252"/>
    </source>
</evidence>
<evidence type="ECO:0000256" key="13">
    <source>
        <dbReference type="ARBA" id="ARBA00023209"/>
    </source>
</evidence>
<protein>
    <recommendedName>
        <fullName evidence="17">Phosphatidyl-N-methylethanolamine N-methyltransferase</fullName>
        <ecNumber evidence="17">2.1.1.71</ecNumber>
    </recommendedName>
    <alternativeName>
        <fullName evidence="17">Phospholipid methyltransferase</fullName>
        <shortName evidence="17">PLMT</shortName>
    </alternativeName>
</protein>
<dbReference type="InterPro" id="IPR024960">
    <property type="entry name" value="PEMT/MFAP"/>
</dbReference>
<dbReference type="RefSeq" id="XP_003674171.1">
    <property type="nucleotide sequence ID" value="XM_003674123.1"/>
</dbReference>
<keyword evidence="11 17" id="KW-0496">Mitochondrion</keyword>
<dbReference type="PANTHER" id="PTHR15458">
    <property type="entry name" value="PHOSPHATIDYLETHANOLAMINE N-METHYLTRANSFERASE"/>
    <property type="match status" value="1"/>
</dbReference>
<sequence length="224" mass="24766">MNTTTSGTIMDELTAGAISPKDIVEELIGKIDIADASFQLTLFFIAFNPIFWNIIARLEHSTHFLTQLAGNNAKRGCYILAIIIFSLGIGRDMVFQETLNHQESSVLLELPLIRNLGVASFLIGQLLVITSMYQLGITGTYLGDYFGILMNERVTGFPFNVSNNPMYHGSTLSFLGTSLYFAKPSGVAITAFVYMMYCIALRFEEPFTAAIYAKRDAGKLSKNI</sequence>
<keyword evidence="12 17" id="KW-0472">Membrane</keyword>
<keyword evidence="5 17" id="KW-0808">Transferase</keyword>
<dbReference type="InParanoid" id="G0V8J2"/>
<evidence type="ECO:0000256" key="5">
    <source>
        <dbReference type="ARBA" id="ARBA00022679"/>
    </source>
</evidence>
<dbReference type="Gene3D" id="1.20.120.1630">
    <property type="match status" value="1"/>
</dbReference>
<feature type="transmembrane region" description="Helical" evidence="18">
    <location>
        <begin position="116"/>
        <end position="143"/>
    </location>
</feature>
<keyword evidence="4 17" id="KW-0489">Methyltransferase</keyword>
<evidence type="ECO:0000256" key="3">
    <source>
        <dbReference type="ARBA" id="ARBA00022516"/>
    </source>
</evidence>
<evidence type="ECO:0000256" key="11">
    <source>
        <dbReference type="ARBA" id="ARBA00023128"/>
    </source>
</evidence>
<feature type="topological domain" description="Lumenal" evidence="17">
    <location>
        <begin position="57"/>
        <end position="68"/>
    </location>
</feature>
<evidence type="ECO:0000256" key="16">
    <source>
        <dbReference type="ARBA" id="ARBA00052459"/>
    </source>
</evidence>
<reference evidence="19 20" key="1">
    <citation type="journal article" date="2011" name="Proc. Natl. Acad. Sci. U.S.A.">
        <title>Evolutionary erosion of yeast sex chromosomes by mating-type switching accidents.</title>
        <authorList>
            <person name="Gordon J.L."/>
            <person name="Armisen D."/>
            <person name="Proux-Wera E."/>
            <person name="Oheigeartaigh S.S."/>
            <person name="Byrne K.P."/>
            <person name="Wolfe K.H."/>
        </authorList>
    </citation>
    <scope>NUCLEOTIDE SEQUENCE [LARGE SCALE GENOMIC DNA]</scope>
    <source>
        <strain evidence="20">ATCC 76901 / BCRC 22586 / CBS 4309 / NBRC 1992 / NRRL Y-12630</strain>
    </source>
</reference>
<dbReference type="PIRSF" id="PIRSF005444">
    <property type="entry name" value="PEMT"/>
    <property type="match status" value="1"/>
</dbReference>
<comment type="catalytic activity">
    <reaction evidence="16 17">
        <text>a 1,2-diacyl-sn-glycero-3-phospho-N-methylethanolamine + S-adenosyl-L-methionine = a 1,2-diacyl-sn-glycero-3-phospho-N,N-dimethylethanolamine + S-adenosyl-L-homocysteine + H(+)</text>
        <dbReference type="Rhea" id="RHEA:32735"/>
        <dbReference type="ChEBI" id="CHEBI:15378"/>
        <dbReference type="ChEBI" id="CHEBI:57856"/>
        <dbReference type="ChEBI" id="CHEBI:59789"/>
        <dbReference type="ChEBI" id="CHEBI:64572"/>
        <dbReference type="ChEBI" id="CHEBI:64573"/>
        <dbReference type="EC" id="2.1.1.71"/>
    </reaction>
</comment>
<keyword evidence="7 17" id="KW-0812">Transmembrane</keyword>
<feature type="transmembrane region" description="Helical" evidence="18">
    <location>
        <begin position="36"/>
        <end position="55"/>
    </location>
</feature>
<evidence type="ECO:0000256" key="18">
    <source>
        <dbReference type="SAM" id="Phobius"/>
    </source>
</evidence>
<dbReference type="PANTHER" id="PTHR15458:SF5">
    <property type="entry name" value="PHOSPHATIDYLETHANOLAMINE N-METHYLTRANSFERASE"/>
    <property type="match status" value="1"/>
</dbReference>
<gene>
    <name evidence="19" type="primary">NCAS0A12330</name>
    <name evidence="19" type="ordered locus">NCAS_0A12330</name>
</gene>
<keyword evidence="8 17" id="KW-0256">Endoplasmic reticulum</keyword>
<evidence type="ECO:0000256" key="1">
    <source>
        <dbReference type="ARBA" id="ARBA00004969"/>
    </source>
</evidence>
<evidence type="ECO:0000256" key="14">
    <source>
        <dbReference type="ARBA" id="ARBA00023264"/>
    </source>
</evidence>
<dbReference type="GO" id="GO:0032259">
    <property type="term" value="P:methylation"/>
    <property type="evidence" value="ECO:0007669"/>
    <property type="project" value="UniProtKB-KW"/>
</dbReference>
<dbReference type="OrthoDB" id="8300106at2759"/>
<dbReference type="STRING" id="1064592.G0V8J2"/>
<comment type="pathway">
    <text evidence="2">Lipid metabolism.</text>
</comment>
<dbReference type="Pfam" id="PF04191">
    <property type="entry name" value="PEMT"/>
    <property type="match status" value="1"/>
</dbReference>
<dbReference type="InterPro" id="IPR007318">
    <property type="entry name" value="Phopholipid_MeTrfase"/>
</dbReference>
<dbReference type="eggNOG" id="KOG4142">
    <property type="taxonomic scope" value="Eukaryota"/>
</dbReference>
<organism evidence="19 20">
    <name type="scientific">Naumovozyma castellii</name>
    <name type="common">Yeast</name>
    <name type="synonym">Saccharomyces castellii</name>
    <dbReference type="NCBI Taxonomy" id="27288"/>
    <lineage>
        <taxon>Eukaryota</taxon>
        <taxon>Fungi</taxon>
        <taxon>Dikarya</taxon>
        <taxon>Ascomycota</taxon>
        <taxon>Saccharomycotina</taxon>
        <taxon>Saccharomycetes</taxon>
        <taxon>Saccharomycetales</taxon>
        <taxon>Saccharomycetaceae</taxon>
        <taxon>Naumovozyma</taxon>
    </lineage>
</organism>
<evidence type="ECO:0000256" key="9">
    <source>
        <dbReference type="ARBA" id="ARBA00022989"/>
    </source>
</evidence>
<evidence type="ECO:0000256" key="6">
    <source>
        <dbReference type="ARBA" id="ARBA00022691"/>
    </source>
</evidence>
<dbReference type="OMA" id="PTFWNIA"/>
<evidence type="ECO:0000256" key="17">
    <source>
        <dbReference type="HAMAP-Rule" id="MF_03216"/>
    </source>
</evidence>
<dbReference type="PROSITE" id="PS51599">
    <property type="entry name" value="SAM_PEMT_PEM2"/>
    <property type="match status" value="1"/>
</dbReference>
<dbReference type="GeneID" id="96901269"/>
<name>G0V8J2_NAUCA</name>
<accession>G0V8J2</accession>
<evidence type="ECO:0000313" key="20">
    <source>
        <dbReference type="Proteomes" id="UP000001640"/>
    </source>
</evidence>
<comment type="function">
    <text evidence="17">Catalyzes the second two steps of the methylation pathway of phosphatidylcholine biosynthesis, the SAM-dependent methylation of phosphatidylmonomethylethanolamine (PMME) to phosphatidyldimethylethanolamine (PDME) and of PDME to phosphatidylcholine (PC).</text>
</comment>
<dbReference type="HOGENOM" id="CLU_086119_0_0_1"/>
<dbReference type="FunFam" id="1.20.120.1630:FF:000005">
    <property type="entry name" value="Phosphatidylethanolamine N-methyltransferase"/>
    <property type="match status" value="1"/>
</dbReference>
<keyword evidence="3 17" id="KW-0444">Lipid biosynthesis</keyword>
<feature type="binding site" evidence="17">
    <location>
        <begin position="204"/>
        <end position="205"/>
    </location>
    <ligand>
        <name>S-adenosyl-L-methionine</name>
        <dbReference type="ChEBI" id="CHEBI:59789"/>
    </ligand>
</feature>
<dbReference type="EMBL" id="HE576752">
    <property type="protein sequence ID" value="CCC67791.1"/>
    <property type="molecule type" value="Genomic_DNA"/>
</dbReference>
<dbReference type="UniPathway" id="UPA00753"/>
<comment type="similarity">
    <text evidence="17">Belongs to the class VI-like SAM-binding methyltransferase superfamily. PEMT/PEM2 methyltransferase family.</text>
</comment>
<keyword evidence="10 17" id="KW-0443">Lipid metabolism</keyword>
<evidence type="ECO:0000313" key="19">
    <source>
        <dbReference type="EMBL" id="CCC67791.1"/>
    </source>
</evidence>
<comment type="subcellular location">
    <subcellularLocation>
        <location evidence="17">Endoplasmic reticulum membrane</location>
        <topology evidence="17">Multi-pass membrane protein</topology>
    </subcellularLocation>
    <subcellularLocation>
        <location evidence="17">Mitochondrion membrane</location>
        <topology evidence="17">Multi-pass membrane protein</topology>
    </subcellularLocation>
</comment>
<evidence type="ECO:0000256" key="4">
    <source>
        <dbReference type="ARBA" id="ARBA00022603"/>
    </source>
</evidence>
<dbReference type="AlphaFoldDB" id="G0V8J2"/>
<keyword evidence="14 17" id="KW-1208">Phospholipid metabolism</keyword>
<dbReference type="KEGG" id="ncs:NCAS_0A12330"/>
<evidence type="ECO:0000256" key="8">
    <source>
        <dbReference type="ARBA" id="ARBA00022824"/>
    </source>
</evidence>
<proteinExistence type="inferred from homology"/>
<feature type="transmembrane region" description="Helical" evidence="18">
    <location>
        <begin position="76"/>
        <end position="96"/>
    </location>
</feature>
<evidence type="ECO:0000256" key="12">
    <source>
        <dbReference type="ARBA" id="ARBA00023136"/>
    </source>
</evidence>
<feature type="topological domain" description="Lumenal" evidence="17">
    <location>
        <begin position="1"/>
        <end position="35"/>
    </location>
</feature>
<evidence type="ECO:0000256" key="10">
    <source>
        <dbReference type="ARBA" id="ARBA00023098"/>
    </source>
</evidence>
<keyword evidence="6 17" id="KW-0949">S-adenosyl-L-methionine</keyword>
<keyword evidence="9 17" id="KW-1133">Transmembrane helix</keyword>
<feature type="topological domain" description="Cytoplasmic" evidence="17">
    <location>
        <begin position="91"/>
        <end position="117"/>
    </location>
</feature>
<dbReference type="FunCoup" id="G0V8J2">
    <property type="interactions" value="78"/>
</dbReference>
<evidence type="ECO:0000256" key="7">
    <source>
        <dbReference type="ARBA" id="ARBA00022692"/>
    </source>
</evidence>
<keyword evidence="13 17" id="KW-0594">Phospholipid biosynthesis</keyword>
<dbReference type="GO" id="GO:0006656">
    <property type="term" value="P:phosphatidylcholine biosynthetic process"/>
    <property type="evidence" value="ECO:0007669"/>
    <property type="project" value="UniProtKB-UniRule"/>
</dbReference>
<reference key="2">
    <citation type="submission" date="2011-08" db="EMBL/GenBank/DDBJ databases">
        <title>Genome sequence of Naumovozyma castellii.</title>
        <authorList>
            <person name="Gordon J.L."/>
            <person name="Armisen D."/>
            <person name="Proux-Wera E."/>
            <person name="OhEigeartaigh S.S."/>
            <person name="Byrne K.P."/>
            <person name="Wolfe K.H."/>
        </authorList>
    </citation>
    <scope>NUCLEOTIDE SEQUENCE</scope>
    <source>
        <strain>Type strain:CBS 4309</strain>
    </source>
</reference>
<keyword evidence="20" id="KW-1185">Reference proteome</keyword>
<comment type="catalytic activity">
    <reaction evidence="15">
        <text>a 1,2-diacyl-sn-glycero-3-phospho-N,N-dimethylethanolamine + S-adenosyl-L-methionine = a 1,2-diacyl-sn-glycero-3-phosphocholine + S-adenosyl-L-homocysteine + H(+)</text>
        <dbReference type="Rhea" id="RHEA:32739"/>
        <dbReference type="ChEBI" id="CHEBI:15378"/>
        <dbReference type="ChEBI" id="CHEBI:57643"/>
        <dbReference type="ChEBI" id="CHEBI:57856"/>
        <dbReference type="ChEBI" id="CHEBI:59789"/>
        <dbReference type="ChEBI" id="CHEBI:64572"/>
        <dbReference type="EC" id="2.1.1.71"/>
    </reaction>
</comment>
<dbReference type="GO" id="GO:0005789">
    <property type="term" value="C:endoplasmic reticulum membrane"/>
    <property type="evidence" value="ECO:0007669"/>
    <property type="project" value="UniProtKB-SubCell"/>
</dbReference>
<dbReference type="GO" id="GO:0000773">
    <property type="term" value="F:phosphatidyl-N-methylethanolamine N-methyltransferase activity"/>
    <property type="evidence" value="ECO:0007669"/>
    <property type="project" value="UniProtKB-UniRule"/>
</dbReference>
<dbReference type="EC" id="2.1.1.71" evidence="17"/>
<dbReference type="HAMAP" id="MF_03216">
    <property type="entry name" value="PLMT"/>
    <property type="match status" value="1"/>
</dbReference>
<feature type="topological domain" description="Lumenal" evidence="17">
    <location>
        <begin position="139"/>
        <end position="181"/>
    </location>
</feature>
<dbReference type="Proteomes" id="UP000001640">
    <property type="component" value="Chromosome 1"/>
</dbReference>
<feature type="topological domain" description="Cytoplasmic" evidence="17">
    <location>
        <begin position="203"/>
        <end position="224"/>
    </location>
</feature>